<keyword evidence="1" id="KW-0472">Membrane</keyword>
<sequence>MKKLTLLASLLLLVNYAFAKAYSNPLRPTTSKISKVTVYLSGAQVERSSQVNIAPGATSILFDNLSNDIDENSIQISGLDNASILSINFGINYLTEKRNSSQIDSLNILKNSLEIKILKLNSNMSGLSKEEEVISANQRLGGTSKELDISKVKELSTYYRTRVTEIKNALVDAQLEKSKIQKHIRDIEKQFAELNVTEEKSKGQITLKLSSEEATTLNLILKYNVREAGWYPEYDIKATGTDAPLDVSYKAHLYQKTSEDWDNVQLVLSTGDPNTNNIKPDLDTKYLNFVNRNYNHNTTKIISQHNYKNEKESKNEPIDKILEGKVSGVQITNSSGSKGSTTNVKIRGYNSINSANDALYVVDGVPFQSKDFEDMYGNRNSNNLILDNSNIESINVLKGLAATTLYGSSGKNGVILVKTKKNITATGDIKTEGITNTKFEINKPYSIDSDGDVTVIEIDSFMIPASYEYYVAPAINENVFLTASIKDWINYSLLPGEANVYFEGSFSGKTYLNPLETTEKLSISLGIDPNLIVKRKELDNFKSRSLIGSQRIINKEYEVVVKNNKAKPITIKVVDRVPISQNKEIKVGKIVTGDALYDEDTGILEWTLTLSPASSNSKEFSYELKYPKYKKVNL</sequence>
<feature type="chain" id="PRO_5046713506" evidence="3">
    <location>
        <begin position="20"/>
        <end position="634"/>
    </location>
</feature>
<dbReference type="NCBIfam" id="TIGR02231">
    <property type="entry name" value="mucoidy inhibitor MuiA family protein"/>
    <property type="match status" value="2"/>
</dbReference>
<evidence type="ECO:0000259" key="6">
    <source>
        <dbReference type="Pfam" id="PF13600"/>
    </source>
</evidence>
<gene>
    <name evidence="7" type="ORF">ACFO5T_09845</name>
</gene>
<evidence type="ECO:0000313" key="8">
    <source>
        <dbReference type="Proteomes" id="UP001595878"/>
    </source>
</evidence>
<keyword evidence="1" id="KW-0998">Cell outer membrane</keyword>
<accession>A0ABV9LBK6</accession>
<dbReference type="SUPFAM" id="SSF56935">
    <property type="entry name" value="Porins"/>
    <property type="match status" value="1"/>
</dbReference>
<feature type="coiled-coil region" evidence="2">
    <location>
        <begin position="103"/>
        <end position="130"/>
    </location>
</feature>
<feature type="domain" description="TonB-dependent receptor plug" evidence="4">
    <location>
        <begin position="312"/>
        <end position="414"/>
    </location>
</feature>
<dbReference type="Pfam" id="PF13598">
    <property type="entry name" value="DUF4139"/>
    <property type="match status" value="1"/>
</dbReference>
<dbReference type="PANTHER" id="PTHR31005:SF8">
    <property type="entry name" value="DUF4139 DOMAIN-CONTAINING PROTEIN"/>
    <property type="match status" value="1"/>
</dbReference>
<evidence type="ECO:0000313" key="7">
    <source>
        <dbReference type="EMBL" id="MFC4690727.1"/>
    </source>
</evidence>
<feature type="domain" description="DUF4139" evidence="5">
    <location>
        <begin position="221"/>
        <end position="628"/>
    </location>
</feature>
<evidence type="ECO:0000259" key="5">
    <source>
        <dbReference type="Pfam" id="PF13598"/>
    </source>
</evidence>
<name>A0ABV9LBK6_9FLAO</name>
<comment type="subcellular location">
    <subcellularLocation>
        <location evidence="1">Cell outer membrane</location>
        <topology evidence="1">Multi-pass membrane protein</topology>
    </subcellularLocation>
</comment>
<dbReference type="InterPro" id="IPR039426">
    <property type="entry name" value="TonB-dep_rcpt-like"/>
</dbReference>
<evidence type="ECO:0000259" key="4">
    <source>
        <dbReference type="Pfam" id="PF07715"/>
    </source>
</evidence>
<keyword evidence="2" id="KW-0175">Coiled coil</keyword>
<dbReference type="Pfam" id="PF07715">
    <property type="entry name" value="Plug"/>
    <property type="match status" value="1"/>
</dbReference>
<keyword evidence="1" id="KW-0812">Transmembrane</keyword>
<comment type="similarity">
    <text evidence="1">Belongs to the TonB-dependent receptor family.</text>
</comment>
<comment type="caution">
    <text evidence="7">The sequence shown here is derived from an EMBL/GenBank/DDBJ whole genome shotgun (WGS) entry which is preliminary data.</text>
</comment>
<dbReference type="RefSeq" id="WP_380033992.1">
    <property type="nucleotide sequence ID" value="NZ_JBHSHB010000016.1"/>
</dbReference>
<evidence type="ECO:0000256" key="2">
    <source>
        <dbReference type="SAM" id="Coils"/>
    </source>
</evidence>
<dbReference type="Pfam" id="PF13600">
    <property type="entry name" value="DUF4140"/>
    <property type="match status" value="1"/>
</dbReference>
<dbReference type="InterPro" id="IPR037291">
    <property type="entry name" value="DUF4139"/>
</dbReference>
<feature type="domain" description="DUF4140" evidence="6">
    <location>
        <begin position="36"/>
        <end position="133"/>
    </location>
</feature>
<dbReference type="PROSITE" id="PS52016">
    <property type="entry name" value="TONB_DEPENDENT_REC_3"/>
    <property type="match status" value="1"/>
</dbReference>
<keyword evidence="3" id="KW-0732">Signal</keyword>
<dbReference type="InterPro" id="IPR012910">
    <property type="entry name" value="Plug_dom"/>
</dbReference>
<dbReference type="PANTHER" id="PTHR31005">
    <property type="entry name" value="DUF4139 DOMAIN-CONTAINING PROTEIN"/>
    <property type="match status" value="1"/>
</dbReference>
<dbReference type="InterPro" id="IPR025554">
    <property type="entry name" value="DUF4140"/>
</dbReference>
<protein>
    <submittedName>
        <fullName evidence="7">Mucoidy inhibitor MuiA family protein</fullName>
    </submittedName>
</protein>
<dbReference type="InterPro" id="IPR011935">
    <property type="entry name" value="CHP02231"/>
</dbReference>
<evidence type="ECO:0000256" key="3">
    <source>
        <dbReference type="SAM" id="SignalP"/>
    </source>
</evidence>
<dbReference type="InterPro" id="IPR037066">
    <property type="entry name" value="Plug_dom_sf"/>
</dbReference>
<evidence type="ECO:0000256" key="1">
    <source>
        <dbReference type="PROSITE-ProRule" id="PRU01360"/>
    </source>
</evidence>
<keyword evidence="1" id="KW-0813">Transport</keyword>
<dbReference type="Proteomes" id="UP001595878">
    <property type="component" value="Unassembled WGS sequence"/>
</dbReference>
<dbReference type="EMBL" id="JBHSHB010000016">
    <property type="protein sequence ID" value="MFC4690727.1"/>
    <property type="molecule type" value="Genomic_DNA"/>
</dbReference>
<keyword evidence="8" id="KW-1185">Reference proteome</keyword>
<organism evidence="7 8">
    <name type="scientific">Dokdonia genika</name>
    <dbReference type="NCBI Taxonomy" id="308113"/>
    <lineage>
        <taxon>Bacteria</taxon>
        <taxon>Pseudomonadati</taxon>
        <taxon>Bacteroidota</taxon>
        <taxon>Flavobacteriia</taxon>
        <taxon>Flavobacteriales</taxon>
        <taxon>Flavobacteriaceae</taxon>
        <taxon>Dokdonia</taxon>
    </lineage>
</organism>
<reference evidence="8" key="1">
    <citation type="journal article" date="2019" name="Int. J. Syst. Evol. Microbiol.">
        <title>The Global Catalogue of Microorganisms (GCM) 10K type strain sequencing project: providing services to taxonomists for standard genome sequencing and annotation.</title>
        <authorList>
            <consortium name="The Broad Institute Genomics Platform"/>
            <consortium name="The Broad Institute Genome Sequencing Center for Infectious Disease"/>
            <person name="Wu L."/>
            <person name="Ma J."/>
        </authorList>
    </citation>
    <scope>NUCLEOTIDE SEQUENCE [LARGE SCALE GENOMIC DNA]</scope>
    <source>
        <strain evidence="8">CGMCC 4.7427</strain>
    </source>
</reference>
<dbReference type="Gene3D" id="2.170.130.10">
    <property type="entry name" value="TonB-dependent receptor, plug domain"/>
    <property type="match status" value="1"/>
</dbReference>
<keyword evidence="1" id="KW-1134">Transmembrane beta strand</keyword>
<proteinExistence type="inferred from homology"/>
<feature type="signal peptide" evidence="3">
    <location>
        <begin position="1"/>
        <end position="19"/>
    </location>
</feature>